<evidence type="ECO:0000256" key="1">
    <source>
        <dbReference type="SAM" id="Coils"/>
    </source>
</evidence>
<name>A0A6A1V5U2_9ROSI</name>
<evidence type="ECO:0000313" key="2">
    <source>
        <dbReference type="EMBL" id="KAB1208189.1"/>
    </source>
</evidence>
<keyword evidence="1" id="KW-0175">Coiled coil</keyword>
<dbReference type="Proteomes" id="UP000516437">
    <property type="component" value="Chromosome 7"/>
</dbReference>
<organism evidence="2 3">
    <name type="scientific">Morella rubra</name>
    <name type="common">Chinese bayberry</name>
    <dbReference type="NCBI Taxonomy" id="262757"/>
    <lineage>
        <taxon>Eukaryota</taxon>
        <taxon>Viridiplantae</taxon>
        <taxon>Streptophyta</taxon>
        <taxon>Embryophyta</taxon>
        <taxon>Tracheophyta</taxon>
        <taxon>Spermatophyta</taxon>
        <taxon>Magnoliopsida</taxon>
        <taxon>eudicotyledons</taxon>
        <taxon>Gunneridae</taxon>
        <taxon>Pentapetalae</taxon>
        <taxon>rosids</taxon>
        <taxon>fabids</taxon>
        <taxon>Fagales</taxon>
        <taxon>Myricaceae</taxon>
        <taxon>Morella</taxon>
    </lineage>
</organism>
<comment type="caution">
    <text evidence="2">The sequence shown here is derived from an EMBL/GenBank/DDBJ whole genome shotgun (WGS) entry which is preliminary data.</text>
</comment>
<evidence type="ECO:0000313" key="3">
    <source>
        <dbReference type="Proteomes" id="UP000516437"/>
    </source>
</evidence>
<keyword evidence="3" id="KW-1185">Reference proteome</keyword>
<gene>
    <name evidence="2" type="ORF">CJ030_MR7G012954</name>
</gene>
<dbReference type="PANTHER" id="PTHR33499">
    <property type="entry name" value="OS12G0282400 PROTEIN-RELATED"/>
    <property type="match status" value="1"/>
</dbReference>
<accession>A0A6A1V5U2</accession>
<feature type="coiled-coil region" evidence="1">
    <location>
        <begin position="236"/>
        <end position="263"/>
    </location>
</feature>
<sequence>MAPRKKGRGKATGAMLEKFQKKGQIAVQVPAGARGPIAKNERLFKERVTYLVRHFIDVHYKSWSEVPKQDKEEIYARILGDFELDWHRHEDQACIKARMAYSFRSIKFHLHKLYKSYATKEEARAHPPEEVAMPIWEKCCDLWETEAYKIEEDKNMIEFYKRTRTRANSSWWVTPACEELYERMKTLYADRDPTQTSREIAEEVFRKVMGSKCGYMRGLGNSVIPIPSPSSRSYLVTQLTQEVERYKSKLKISEEKYDTLQNNVTTLMFQLASYHEKIDLLWSERNSQENSQDETLP</sequence>
<proteinExistence type="predicted"/>
<dbReference type="PANTHER" id="PTHR33499:SF11">
    <property type="entry name" value="NO APICAL MERISTEM-ASSOCIATED C-TERMINAL DOMAIN-CONTAINING PROTEIN"/>
    <property type="match status" value="1"/>
</dbReference>
<reference evidence="2 3" key="1">
    <citation type="journal article" date="2019" name="Plant Biotechnol. J.">
        <title>The red bayberry genome and genetic basis of sex determination.</title>
        <authorList>
            <person name="Jia H.M."/>
            <person name="Jia H.J."/>
            <person name="Cai Q.L."/>
            <person name="Wang Y."/>
            <person name="Zhao H.B."/>
            <person name="Yang W.F."/>
            <person name="Wang G.Y."/>
            <person name="Li Y.H."/>
            <person name="Zhan D.L."/>
            <person name="Shen Y.T."/>
            <person name="Niu Q.F."/>
            <person name="Chang L."/>
            <person name="Qiu J."/>
            <person name="Zhao L."/>
            <person name="Xie H.B."/>
            <person name="Fu W.Y."/>
            <person name="Jin J."/>
            <person name="Li X.W."/>
            <person name="Jiao Y."/>
            <person name="Zhou C.C."/>
            <person name="Tu T."/>
            <person name="Chai C.Y."/>
            <person name="Gao J.L."/>
            <person name="Fan L.J."/>
            <person name="van de Weg E."/>
            <person name="Wang J.Y."/>
            <person name="Gao Z.S."/>
        </authorList>
    </citation>
    <scope>NUCLEOTIDE SEQUENCE [LARGE SCALE GENOMIC DNA]</scope>
    <source>
        <tissue evidence="2">Leaves</tissue>
    </source>
</reference>
<dbReference type="EMBL" id="RXIC02000025">
    <property type="protein sequence ID" value="KAB1208189.1"/>
    <property type="molecule type" value="Genomic_DNA"/>
</dbReference>
<dbReference type="AlphaFoldDB" id="A0A6A1V5U2"/>
<dbReference type="OrthoDB" id="1292058at2759"/>
<protein>
    <submittedName>
        <fullName evidence="2">Uncharacterized protein</fullName>
    </submittedName>
</protein>